<gene>
    <name evidence="1" type="ORF">DPMN_128472</name>
</gene>
<reference evidence="1" key="2">
    <citation type="submission" date="2020-11" db="EMBL/GenBank/DDBJ databases">
        <authorList>
            <person name="McCartney M.A."/>
            <person name="Auch B."/>
            <person name="Kono T."/>
            <person name="Mallez S."/>
            <person name="Becker A."/>
            <person name="Gohl D.M."/>
            <person name="Silverstein K.A.T."/>
            <person name="Koren S."/>
            <person name="Bechman K.B."/>
            <person name="Herman A."/>
            <person name="Abrahante J.E."/>
            <person name="Garbe J."/>
        </authorList>
    </citation>
    <scope>NUCLEOTIDE SEQUENCE</scope>
    <source>
        <strain evidence="1">Duluth1</strain>
        <tissue evidence="1">Whole animal</tissue>
    </source>
</reference>
<dbReference type="Proteomes" id="UP000828390">
    <property type="component" value="Unassembled WGS sequence"/>
</dbReference>
<evidence type="ECO:0000313" key="2">
    <source>
        <dbReference type="Proteomes" id="UP000828390"/>
    </source>
</evidence>
<organism evidence="1 2">
    <name type="scientific">Dreissena polymorpha</name>
    <name type="common">Zebra mussel</name>
    <name type="synonym">Mytilus polymorpha</name>
    <dbReference type="NCBI Taxonomy" id="45954"/>
    <lineage>
        <taxon>Eukaryota</taxon>
        <taxon>Metazoa</taxon>
        <taxon>Spiralia</taxon>
        <taxon>Lophotrochozoa</taxon>
        <taxon>Mollusca</taxon>
        <taxon>Bivalvia</taxon>
        <taxon>Autobranchia</taxon>
        <taxon>Heteroconchia</taxon>
        <taxon>Euheterodonta</taxon>
        <taxon>Imparidentia</taxon>
        <taxon>Neoheterodontei</taxon>
        <taxon>Myida</taxon>
        <taxon>Dreissenoidea</taxon>
        <taxon>Dreissenidae</taxon>
        <taxon>Dreissena</taxon>
    </lineage>
</organism>
<keyword evidence="2" id="KW-1185">Reference proteome</keyword>
<reference evidence="1" key="1">
    <citation type="journal article" date="2019" name="bioRxiv">
        <title>The Genome of the Zebra Mussel, Dreissena polymorpha: A Resource for Invasive Species Research.</title>
        <authorList>
            <person name="McCartney M.A."/>
            <person name="Auch B."/>
            <person name="Kono T."/>
            <person name="Mallez S."/>
            <person name="Zhang Y."/>
            <person name="Obille A."/>
            <person name="Becker A."/>
            <person name="Abrahante J.E."/>
            <person name="Garbe J."/>
            <person name="Badalamenti J.P."/>
            <person name="Herman A."/>
            <person name="Mangelson H."/>
            <person name="Liachko I."/>
            <person name="Sullivan S."/>
            <person name="Sone E.D."/>
            <person name="Koren S."/>
            <person name="Silverstein K.A.T."/>
            <person name="Beckman K.B."/>
            <person name="Gohl D.M."/>
        </authorList>
    </citation>
    <scope>NUCLEOTIDE SEQUENCE</scope>
    <source>
        <strain evidence="1">Duluth1</strain>
        <tissue evidence="1">Whole animal</tissue>
    </source>
</reference>
<dbReference type="AlphaFoldDB" id="A0A9D4JWG6"/>
<accession>A0A9D4JWG6</accession>
<comment type="caution">
    <text evidence="1">The sequence shown here is derived from an EMBL/GenBank/DDBJ whole genome shotgun (WGS) entry which is preliminary data.</text>
</comment>
<proteinExistence type="predicted"/>
<name>A0A9D4JWG6_DREPO</name>
<sequence length="136" mass="15343">MDVNDEDDFVFTCLFLSLIKSLRCKELKEAQKSGKRRRMRPRSLWVLGGIILIKCSDSNKSFLNSTALIFSSSDRANRVRPNNNSTGRDASACICLQNATHRHASVTLSRIRATNELQILFGTVRSYPYSTVALRT</sequence>
<dbReference type="EMBL" id="JAIWYP010000005">
    <property type="protein sequence ID" value="KAH3826566.1"/>
    <property type="molecule type" value="Genomic_DNA"/>
</dbReference>
<protein>
    <submittedName>
        <fullName evidence="1">Uncharacterized protein</fullName>
    </submittedName>
</protein>
<evidence type="ECO:0000313" key="1">
    <source>
        <dbReference type="EMBL" id="KAH3826566.1"/>
    </source>
</evidence>